<dbReference type="InterPro" id="IPR004942">
    <property type="entry name" value="Roadblock/LAMTOR2_dom"/>
</dbReference>
<dbReference type="Gene3D" id="3.30.450.30">
    <property type="entry name" value="Dynein light chain 2a, cytoplasmic"/>
    <property type="match status" value="1"/>
</dbReference>
<dbReference type="Pfam" id="PF03259">
    <property type="entry name" value="Robl_LC7"/>
    <property type="match status" value="1"/>
</dbReference>
<evidence type="ECO:0000259" key="1">
    <source>
        <dbReference type="SMART" id="SM00960"/>
    </source>
</evidence>
<dbReference type="SMART" id="SM00960">
    <property type="entry name" value="Robl_LC7"/>
    <property type="match status" value="1"/>
</dbReference>
<evidence type="ECO:0000313" key="3">
    <source>
        <dbReference type="Proteomes" id="UP001183629"/>
    </source>
</evidence>
<proteinExistence type="predicted"/>
<dbReference type="EMBL" id="JAVDYC010000001">
    <property type="protein sequence ID" value="MDR7319797.1"/>
    <property type="molecule type" value="Genomic_DNA"/>
</dbReference>
<protein>
    <submittedName>
        <fullName evidence="2">Regulator of Ras-like GTPase activity (Roadblock/LC7/MglB family)</fullName>
    </submittedName>
</protein>
<dbReference type="AlphaFoldDB" id="A0AAE4CPT3"/>
<feature type="domain" description="Roadblock/LAMTOR2" evidence="1">
    <location>
        <begin position="12"/>
        <end position="101"/>
    </location>
</feature>
<name>A0AAE4CPT3_9ACTN</name>
<dbReference type="SUPFAM" id="SSF103196">
    <property type="entry name" value="Roadblock/LC7 domain"/>
    <property type="match status" value="1"/>
</dbReference>
<gene>
    <name evidence="2" type="ORF">J2S44_000047</name>
</gene>
<evidence type="ECO:0000313" key="2">
    <source>
        <dbReference type="EMBL" id="MDR7319797.1"/>
    </source>
</evidence>
<comment type="caution">
    <text evidence="2">The sequence shown here is derived from an EMBL/GenBank/DDBJ whole genome shotgun (WGS) entry which is preliminary data.</text>
</comment>
<organism evidence="2 3">
    <name type="scientific">Catenuloplanes niger</name>
    <dbReference type="NCBI Taxonomy" id="587534"/>
    <lineage>
        <taxon>Bacteria</taxon>
        <taxon>Bacillati</taxon>
        <taxon>Actinomycetota</taxon>
        <taxon>Actinomycetes</taxon>
        <taxon>Micromonosporales</taxon>
        <taxon>Micromonosporaceae</taxon>
        <taxon>Catenuloplanes</taxon>
    </lineage>
</organism>
<sequence>MTAPHDPYHAARSELASLRTQVTGVKGSIISGVDGLLVLHDLLTQAEPHDLAALAAAAYGIGRTCGAALNQGNFSECTVRSQGGYFAVYAIGDLALLAVLGDDGLNVARLHIEARAVAARLSTQLSAQAMQQNLL</sequence>
<accession>A0AAE4CPT3</accession>
<dbReference type="RefSeq" id="WP_307247936.1">
    <property type="nucleotide sequence ID" value="NZ_JAVDYC010000001.1"/>
</dbReference>
<reference evidence="2 3" key="1">
    <citation type="submission" date="2023-07" db="EMBL/GenBank/DDBJ databases">
        <title>Sequencing the genomes of 1000 actinobacteria strains.</title>
        <authorList>
            <person name="Klenk H.-P."/>
        </authorList>
    </citation>
    <scope>NUCLEOTIDE SEQUENCE [LARGE SCALE GENOMIC DNA]</scope>
    <source>
        <strain evidence="2 3">DSM 44711</strain>
    </source>
</reference>
<dbReference type="Proteomes" id="UP001183629">
    <property type="component" value="Unassembled WGS sequence"/>
</dbReference>
<keyword evidence="3" id="KW-1185">Reference proteome</keyword>